<keyword evidence="1" id="KW-0472">Membrane</keyword>
<dbReference type="PANTHER" id="PTHR42024">
    <property type="entry name" value="AMINO ACID PERMEASE_ SLC12A DOMAIN-CONTAINING PROTEIN"/>
    <property type="match status" value="1"/>
</dbReference>
<accession>A0ABR0LHK6</accession>
<protein>
    <submittedName>
        <fullName evidence="3">Uncharacterized protein</fullName>
    </submittedName>
</protein>
<evidence type="ECO:0000256" key="2">
    <source>
        <dbReference type="SAM" id="SignalP"/>
    </source>
</evidence>
<comment type="caution">
    <text evidence="3">The sequence shown here is derived from an EMBL/GenBank/DDBJ whole genome shotgun (WGS) entry which is preliminary data.</text>
</comment>
<dbReference type="PANTHER" id="PTHR42024:SF1">
    <property type="entry name" value="AMINO ACID PERMEASE_ SLC12A DOMAIN-CONTAINING PROTEIN"/>
    <property type="match status" value="1"/>
</dbReference>
<dbReference type="EMBL" id="JAVRRA010020762">
    <property type="protein sequence ID" value="KAK5160298.1"/>
    <property type="molecule type" value="Genomic_DNA"/>
</dbReference>
<sequence length="59" mass="6572">MLHRLTLFWAIAALVVAAATTAIVFTVQKDVAYVLGWVIPFAWAGVWATITVKWVQKDL</sequence>
<keyword evidence="1" id="KW-0812">Transmembrane</keyword>
<keyword evidence="2" id="KW-0732">Signal</keyword>
<proteinExistence type="predicted"/>
<feature type="chain" id="PRO_5046694076" evidence="2">
    <location>
        <begin position="18"/>
        <end position="59"/>
    </location>
</feature>
<feature type="signal peptide" evidence="2">
    <location>
        <begin position="1"/>
        <end position="17"/>
    </location>
</feature>
<evidence type="ECO:0000313" key="3">
    <source>
        <dbReference type="EMBL" id="KAK5160298.1"/>
    </source>
</evidence>
<feature type="transmembrane region" description="Helical" evidence="1">
    <location>
        <begin position="31"/>
        <end position="55"/>
    </location>
</feature>
<reference evidence="3 4" key="1">
    <citation type="submission" date="2023-08" db="EMBL/GenBank/DDBJ databases">
        <title>Black Yeasts Isolated from many extreme environments.</title>
        <authorList>
            <person name="Coleine C."/>
            <person name="Stajich J.E."/>
            <person name="Selbmann L."/>
        </authorList>
    </citation>
    <scope>NUCLEOTIDE SEQUENCE [LARGE SCALE GENOMIC DNA]</scope>
    <source>
        <strain evidence="3 4">CCFEE 536</strain>
    </source>
</reference>
<evidence type="ECO:0000256" key="1">
    <source>
        <dbReference type="SAM" id="Phobius"/>
    </source>
</evidence>
<keyword evidence="4" id="KW-1185">Reference proteome</keyword>
<keyword evidence="1" id="KW-1133">Transmembrane helix</keyword>
<gene>
    <name evidence="3" type="ORF">LTR16_012345</name>
</gene>
<feature type="non-terminal residue" evidence="3">
    <location>
        <position position="59"/>
    </location>
</feature>
<dbReference type="Proteomes" id="UP001357485">
    <property type="component" value="Unassembled WGS sequence"/>
</dbReference>
<evidence type="ECO:0000313" key="4">
    <source>
        <dbReference type="Proteomes" id="UP001357485"/>
    </source>
</evidence>
<organism evidence="3 4">
    <name type="scientific">Cryomyces antarcticus</name>
    <dbReference type="NCBI Taxonomy" id="329879"/>
    <lineage>
        <taxon>Eukaryota</taxon>
        <taxon>Fungi</taxon>
        <taxon>Dikarya</taxon>
        <taxon>Ascomycota</taxon>
        <taxon>Pezizomycotina</taxon>
        <taxon>Dothideomycetes</taxon>
        <taxon>Dothideomycetes incertae sedis</taxon>
        <taxon>Cryomyces</taxon>
    </lineage>
</organism>
<name>A0ABR0LHK6_9PEZI</name>